<evidence type="ECO:0000259" key="2">
    <source>
        <dbReference type="Pfam" id="PF20250"/>
    </source>
</evidence>
<name>A0A1W6BWG3_9BACT</name>
<dbReference type="KEGG" id="ccun:CCUN_0797"/>
<gene>
    <name evidence="3" type="ORF">CCUN_0797</name>
</gene>
<dbReference type="InterPro" id="IPR046866">
    <property type="entry name" value="FapA_N"/>
</dbReference>
<dbReference type="RefSeq" id="WP_027306133.1">
    <property type="nucleotide sequence ID" value="NZ_CP020867.1"/>
</dbReference>
<reference evidence="3 4" key="1">
    <citation type="submission" date="2017-04" db="EMBL/GenBank/DDBJ databases">
        <title>Complete genome sequence of the Campylobacter cuniculorum type strain LMG24588.</title>
        <authorList>
            <person name="Miller W.G."/>
            <person name="Yee E."/>
            <person name="Revez J."/>
            <person name="Bono J.L."/>
            <person name="Rossi M."/>
        </authorList>
    </citation>
    <scope>NUCLEOTIDE SEQUENCE [LARGE SCALE GENOMIC DNA]</scope>
    <source>
        <strain evidence="3 4">LMG 24588</strain>
    </source>
</reference>
<evidence type="ECO:0000313" key="4">
    <source>
        <dbReference type="Proteomes" id="UP000192902"/>
    </source>
</evidence>
<dbReference type="AlphaFoldDB" id="A0A1W6BWG3"/>
<sequence>MLEEKIISYTQNPYQELLSVAQRTNININELDFNLLSFSTQYRFNSDSEWNKISEKDLNLFDEDENFLKENLQIKQEYKIEIFHNANINTSFNAIKLVANKTLTKIVAQIEFNKLKYHDKLALELLQNIYKKMLKLKFLIGIRIFDFKKELISLVTQHKTNALKKPVQLVVARGVEPIATQNEALIFNYKDKAKNYTLDEKRSGIISVDENELVFTHLKAKKGKEGKDLNLHILEALEPKEHKFNFSCTDAFKAVENENGTNYIALKKGFIVENADKYDISNVLEFNGSVDFKSIGVIRAGLDKNVKINIKFLSDMQDAVNSGVGIECEELNISGSVAGNTDLKATNLRIEGMTNSKSKIYAKNAYIKTHRGYIEGENIDIDLLENGTIKAKVVKIKKSLGGNIEADKIYIENVTSNNFLIFYENAIIQNIEGDNNKFCAKIRILDEDYDKKLMALKNEEFNISKKIHIIKQHIISSKSGVVAIEKKVSELKNSQKNIPLQYEKIIREYNLHNQQLTKLQNKRKELLDEENAIHKKLLELQQILLEAKFINKSGKWTNMNEVRFTLIEPKKELFYSSSKDEDIKFIGLKKDIQNNEEIIEIDKKPNYDEKDTQWLSQSKE</sequence>
<dbReference type="OrthoDB" id="5353360at2"/>
<feature type="domain" description="Flagellar Assembly Protein A N-terminal region" evidence="2">
    <location>
        <begin position="126"/>
        <end position="274"/>
    </location>
</feature>
<keyword evidence="1" id="KW-0175">Coiled coil</keyword>
<dbReference type="STRING" id="1121267.CCUN_0797"/>
<protein>
    <recommendedName>
        <fullName evidence="2">Flagellar Assembly Protein A N-terminal region domain-containing protein</fullName>
    </recommendedName>
</protein>
<dbReference type="EMBL" id="CP020867">
    <property type="protein sequence ID" value="ARJ56414.1"/>
    <property type="molecule type" value="Genomic_DNA"/>
</dbReference>
<accession>A0A1W6BWG3</accession>
<proteinExistence type="predicted"/>
<dbReference type="Proteomes" id="UP000192902">
    <property type="component" value="Chromosome"/>
</dbReference>
<evidence type="ECO:0000256" key="1">
    <source>
        <dbReference type="SAM" id="Coils"/>
    </source>
</evidence>
<feature type="coiled-coil region" evidence="1">
    <location>
        <begin position="502"/>
        <end position="536"/>
    </location>
</feature>
<organism evidence="3 4">
    <name type="scientific">Campylobacter cuniculorum DSM 23162 = LMG 24588</name>
    <dbReference type="NCBI Taxonomy" id="1121267"/>
    <lineage>
        <taxon>Bacteria</taxon>
        <taxon>Pseudomonadati</taxon>
        <taxon>Campylobacterota</taxon>
        <taxon>Epsilonproteobacteria</taxon>
        <taxon>Campylobacterales</taxon>
        <taxon>Campylobacteraceae</taxon>
        <taxon>Campylobacter</taxon>
    </lineage>
</organism>
<dbReference type="Pfam" id="PF20250">
    <property type="entry name" value="FapA_N"/>
    <property type="match status" value="1"/>
</dbReference>
<dbReference type="eggNOG" id="COG1315">
    <property type="taxonomic scope" value="Bacteria"/>
</dbReference>
<evidence type="ECO:0000313" key="3">
    <source>
        <dbReference type="EMBL" id="ARJ56414.1"/>
    </source>
</evidence>